<dbReference type="EMBL" id="UYRU01056170">
    <property type="protein sequence ID" value="VDN13342.1"/>
    <property type="molecule type" value="Genomic_DNA"/>
</dbReference>
<keyword evidence="2" id="KW-1185">Reference proteome</keyword>
<gene>
    <name evidence="1" type="ORF">DILT_LOCUS9173</name>
</gene>
<dbReference type="AlphaFoldDB" id="A0A3P7NYN6"/>
<sequence length="116" mass="13075">MRTQETALARFYGLPNLHREGTPDRPIVSLNGIPTYDLAVEAVKLLRSKYDETENSLGHAQLPLLSKFCLRTYFAFDGTIYEQVETPMGSLISGLIGEAVLQRQDSLVIQHHRPTF</sequence>
<dbReference type="Proteomes" id="UP000281553">
    <property type="component" value="Unassembled WGS sequence"/>
</dbReference>
<proteinExistence type="predicted"/>
<name>A0A3P7NYN6_DIBLA</name>
<evidence type="ECO:0000313" key="2">
    <source>
        <dbReference type="Proteomes" id="UP000281553"/>
    </source>
</evidence>
<protein>
    <submittedName>
        <fullName evidence="1">Uncharacterized protein</fullName>
    </submittedName>
</protein>
<reference evidence="1 2" key="1">
    <citation type="submission" date="2018-11" db="EMBL/GenBank/DDBJ databases">
        <authorList>
            <consortium name="Pathogen Informatics"/>
        </authorList>
    </citation>
    <scope>NUCLEOTIDE SEQUENCE [LARGE SCALE GENOMIC DNA]</scope>
</reference>
<organism evidence="1 2">
    <name type="scientific">Dibothriocephalus latus</name>
    <name type="common">Fish tapeworm</name>
    <name type="synonym">Diphyllobothrium latum</name>
    <dbReference type="NCBI Taxonomy" id="60516"/>
    <lineage>
        <taxon>Eukaryota</taxon>
        <taxon>Metazoa</taxon>
        <taxon>Spiralia</taxon>
        <taxon>Lophotrochozoa</taxon>
        <taxon>Platyhelminthes</taxon>
        <taxon>Cestoda</taxon>
        <taxon>Eucestoda</taxon>
        <taxon>Diphyllobothriidea</taxon>
        <taxon>Diphyllobothriidae</taxon>
        <taxon>Dibothriocephalus</taxon>
    </lineage>
</organism>
<accession>A0A3P7NYN6</accession>
<evidence type="ECO:0000313" key="1">
    <source>
        <dbReference type="EMBL" id="VDN13342.1"/>
    </source>
</evidence>
<dbReference type="OrthoDB" id="6259957at2759"/>